<gene>
    <name evidence="9" type="primary">LOC106810249</name>
</gene>
<organism evidence="8 9">
    <name type="scientific">Priapulus caudatus</name>
    <name type="common">Priapulid worm</name>
    <dbReference type="NCBI Taxonomy" id="37621"/>
    <lineage>
        <taxon>Eukaryota</taxon>
        <taxon>Metazoa</taxon>
        <taxon>Ecdysozoa</taxon>
        <taxon>Scalidophora</taxon>
        <taxon>Priapulida</taxon>
        <taxon>Priapulimorpha</taxon>
        <taxon>Priapulimorphida</taxon>
        <taxon>Priapulidae</taxon>
        <taxon>Priapulus</taxon>
    </lineage>
</organism>
<dbReference type="SUPFAM" id="SSF51905">
    <property type="entry name" value="FAD/NAD(P)-binding domain"/>
    <property type="match status" value="2"/>
</dbReference>
<evidence type="ECO:0000256" key="1">
    <source>
        <dbReference type="ARBA" id="ARBA00009183"/>
    </source>
</evidence>
<proteinExistence type="inferred from homology"/>
<comment type="similarity">
    <text evidence="1 6">Belongs to the FMO family.</text>
</comment>
<evidence type="ECO:0000256" key="3">
    <source>
        <dbReference type="ARBA" id="ARBA00022827"/>
    </source>
</evidence>
<comment type="cofactor">
    <cofactor evidence="6">
        <name>FAD</name>
        <dbReference type="ChEBI" id="CHEBI:57692"/>
    </cofactor>
</comment>
<dbReference type="PRINTS" id="PR00370">
    <property type="entry name" value="FMOXYGENASE"/>
</dbReference>
<keyword evidence="2 6" id="KW-0285">Flavoprotein</keyword>
<evidence type="ECO:0000256" key="6">
    <source>
        <dbReference type="RuleBase" id="RU361177"/>
    </source>
</evidence>
<dbReference type="PANTHER" id="PTHR23023">
    <property type="entry name" value="DIMETHYLANILINE MONOOXYGENASE"/>
    <property type="match status" value="1"/>
</dbReference>
<dbReference type="InterPro" id="IPR050346">
    <property type="entry name" value="FMO-like"/>
</dbReference>
<keyword evidence="8" id="KW-1185">Reference proteome</keyword>
<evidence type="ECO:0000256" key="2">
    <source>
        <dbReference type="ARBA" id="ARBA00022630"/>
    </source>
</evidence>
<feature type="compositionally biased region" description="Basic and acidic residues" evidence="7">
    <location>
        <begin position="351"/>
        <end position="362"/>
    </location>
</feature>
<feature type="region of interest" description="Disordered" evidence="7">
    <location>
        <begin position="351"/>
        <end position="377"/>
    </location>
</feature>
<sequence>MKVAVIGAGCAGLIAARIFSQRPQDFEPHVFEKTDTIGGLWVYKEKTGLGDDGEPIHCAIYKNLLTDLPRQLMEFPDYPFPADYDTYLHHPKVRDYLESYANHFDLKKYIRFNTRVTSVHRLDSGTPNRPRWLVTSTDRVSGSEEERREEFDAVIVCSGHFVDPYYPEISGLDHCECKIIHSRDYRVPEEFRGKRVLMVGAMTSGLDITRELHLHAASVTVAVGDADVLNARGQSRDGVFPANVSVVSFPASAEGKTFSCRGGERVEVDAVILCTGYQYRYPFLDESCEVSITEGGKRVGPLYRHMVHARHHTLIFSVLPTTPSAFTLPYVQIAAAAKILDGSLAMPSEEAARREAEEEHRARIAAGQRPRHAHSQLFPPPYDPNTYARDLAAWAKVAPLSEEKFKDVVESLDYLNRIRRNFMDFRVEQPVKKE</sequence>
<evidence type="ECO:0000256" key="4">
    <source>
        <dbReference type="ARBA" id="ARBA00022857"/>
    </source>
</evidence>
<dbReference type="Proteomes" id="UP000695022">
    <property type="component" value="Unplaced"/>
</dbReference>
<dbReference type="Pfam" id="PF00743">
    <property type="entry name" value="FMO-like"/>
    <property type="match status" value="2"/>
</dbReference>
<dbReference type="InterPro" id="IPR036188">
    <property type="entry name" value="FAD/NAD-bd_sf"/>
</dbReference>
<dbReference type="GeneID" id="106810249"/>
<dbReference type="PIRSF" id="PIRSF000332">
    <property type="entry name" value="FMO"/>
    <property type="match status" value="1"/>
</dbReference>
<keyword evidence="5 6" id="KW-0560">Oxidoreductase</keyword>
<dbReference type="Gene3D" id="3.50.50.60">
    <property type="entry name" value="FAD/NAD(P)-binding domain"/>
    <property type="match status" value="2"/>
</dbReference>
<dbReference type="RefSeq" id="XP_014669025.1">
    <property type="nucleotide sequence ID" value="XM_014813539.1"/>
</dbReference>
<dbReference type="InterPro" id="IPR000960">
    <property type="entry name" value="Flavin_mOase"/>
</dbReference>
<accession>A0ABM1EA04</accession>
<evidence type="ECO:0000313" key="9">
    <source>
        <dbReference type="RefSeq" id="XP_014669025.1"/>
    </source>
</evidence>
<evidence type="ECO:0000313" key="8">
    <source>
        <dbReference type="Proteomes" id="UP000695022"/>
    </source>
</evidence>
<evidence type="ECO:0000256" key="5">
    <source>
        <dbReference type="ARBA" id="ARBA00023002"/>
    </source>
</evidence>
<name>A0ABM1EA04_PRICU</name>
<protein>
    <recommendedName>
        <fullName evidence="6">Flavin-containing monooxygenase</fullName>
        <ecNumber evidence="6">1.-.-.-</ecNumber>
    </recommendedName>
</protein>
<reference evidence="9" key="1">
    <citation type="submission" date="2025-08" db="UniProtKB">
        <authorList>
            <consortium name="RefSeq"/>
        </authorList>
    </citation>
    <scope>IDENTIFICATION</scope>
</reference>
<evidence type="ECO:0000256" key="7">
    <source>
        <dbReference type="SAM" id="MobiDB-lite"/>
    </source>
</evidence>
<dbReference type="InterPro" id="IPR020946">
    <property type="entry name" value="Flavin_mOase-like"/>
</dbReference>
<keyword evidence="6" id="KW-0503">Monooxygenase</keyword>
<keyword evidence="3 6" id="KW-0274">FAD</keyword>
<keyword evidence="4" id="KW-0521">NADP</keyword>
<dbReference type="EC" id="1.-.-.-" evidence="6"/>